<name>C9XTG2_CROTZ</name>
<dbReference type="SUPFAM" id="SSF51069">
    <property type="entry name" value="Carbonic anhydrase"/>
    <property type="match status" value="1"/>
</dbReference>
<dbReference type="Gene3D" id="3.10.200.10">
    <property type="entry name" value="Alpha carbonic anhydrase"/>
    <property type="match status" value="1"/>
</dbReference>
<dbReference type="GO" id="GO:0004089">
    <property type="term" value="F:carbonate dehydratase activity"/>
    <property type="evidence" value="ECO:0007669"/>
    <property type="project" value="UniProtKB-UniRule"/>
</dbReference>
<dbReference type="EC" id="4.2.1.1" evidence="4 10"/>
<dbReference type="Pfam" id="PF00194">
    <property type="entry name" value="Carb_anhydrase"/>
    <property type="match status" value="1"/>
</dbReference>
<proteinExistence type="inferred from homology"/>
<evidence type="ECO:0000256" key="3">
    <source>
        <dbReference type="ARBA" id="ARBA00010718"/>
    </source>
</evidence>
<dbReference type="EMBL" id="FN543093">
    <property type="protein sequence ID" value="CBA27237.1"/>
    <property type="molecule type" value="Genomic_DNA"/>
</dbReference>
<evidence type="ECO:0000256" key="10">
    <source>
        <dbReference type="RuleBase" id="RU367011"/>
    </source>
</evidence>
<gene>
    <name evidence="12" type="primary">cah</name>
    <name evidence="12" type="ordered locus">Ctu_03270</name>
</gene>
<feature type="domain" description="Alpha-carbonic anhydrase" evidence="11">
    <location>
        <begin position="31"/>
        <end position="254"/>
    </location>
</feature>
<keyword evidence="8 10" id="KW-0456">Lyase</keyword>
<dbReference type="Proteomes" id="UP000002069">
    <property type="component" value="Chromosome"/>
</dbReference>
<comment type="similarity">
    <text evidence="3 10">Belongs to the alpha-carbonic anhydrase family.</text>
</comment>
<evidence type="ECO:0000259" key="11">
    <source>
        <dbReference type="PROSITE" id="PS51144"/>
    </source>
</evidence>
<dbReference type="InterPro" id="IPR023561">
    <property type="entry name" value="Carbonic_anhydrase_a-class"/>
</dbReference>
<protein>
    <recommendedName>
        <fullName evidence="5 10">Carbonic anhydrase</fullName>
        <ecNumber evidence="4 10">4.2.1.1</ecNumber>
    </recommendedName>
</protein>
<evidence type="ECO:0000256" key="7">
    <source>
        <dbReference type="ARBA" id="ARBA00022833"/>
    </source>
</evidence>
<feature type="chain" id="PRO_5025092364" description="Carbonic anhydrase" evidence="10">
    <location>
        <begin position="31"/>
        <end position="254"/>
    </location>
</feature>
<evidence type="ECO:0000313" key="12">
    <source>
        <dbReference type="EMBL" id="CBA27237.1"/>
    </source>
</evidence>
<keyword evidence="13" id="KW-1185">Reference proteome</keyword>
<dbReference type="InterPro" id="IPR018338">
    <property type="entry name" value="Carbonic_anhydrase_a-class_CS"/>
</dbReference>
<keyword evidence="10" id="KW-0732">Signal</keyword>
<dbReference type="InterPro" id="IPR001148">
    <property type="entry name" value="CA_dom"/>
</dbReference>
<accession>C9XTG2</accession>
<comment type="cofactor">
    <cofactor evidence="1 10">
        <name>Zn(2+)</name>
        <dbReference type="ChEBI" id="CHEBI:29105"/>
    </cofactor>
</comment>
<dbReference type="PANTHER" id="PTHR18952">
    <property type="entry name" value="CARBONIC ANHYDRASE"/>
    <property type="match status" value="1"/>
</dbReference>
<sequence length="254" mass="28240">MIHTENSFMATKIARSVWLALSLFPALAMASHWSYEGEGAPDHWGSLDPDFSLCQKGMNQSPIDIDNTLKAHVVPLNTHYIDGPSLILNNGHTIQATLPETTQDNVLIDGVPYRLQQFHFHAPSENTLHGKHYDLEMHLVHKNAAGEIAVVAVMFKTGAANAELEKLWQALPDHADASQPLTAAIDINKLLPKDKTYYRFSGSLTTPPCSEGIAWLVLKHPLTLSSEQLNKFKQVMHHDNNRPVQPLHGRVVVE</sequence>
<dbReference type="KEGG" id="ctu:CTU_03270"/>
<dbReference type="PROSITE" id="PS00162">
    <property type="entry name" value="ALPHA_CA_1"/>
    <property type="match status" value="1"/>
</dbReference>
<reference evidence="13" key="2">
    <citation type="journal article" date="2011" name="J. Bacteriol.">
        <title>Complete genome sequence of Cronobacter turicensis LMG 23827, a food-borne pathogen causing deaths in neonates.</title>
        <authorList>
            <person name="Stephan R."/>
            <person name="Lehner A."/>
            <person name="Tischler P."/>
            <person name="Rattei T."/>
        </authorList>
    </citation>
    <scope>NUCLEOTIDE SEQUENCE [LARGE SCALE GENOMIC DNA]</scope>
    <source>
        <strain evidence="13">DSM 18703 / CCUG 55852 / LMG 23827 / z3032</strain>
    </source>
</reference>
<evidence type="ECO:0000256" key="8">
    <source>
        <dbReference type="ARBA" id="ARBA00023239"/>
    </source>
</evidence>
<feature type="signal peptide" evidence="10">
    <location>
        <begin position="1"/>
        <end position="30"/>
    </location>
</feature>
<dbReference type="InterPro" id="IPR036398">
    <property type="entry name" value="CA_dom_sf"/>
</dbReference>
<dbReference type="InterPro" id="IPR041891">
    <property type="entry name" value="Alpha_CA_prokaryot-like"/>
</dbReference>
<dbReference type="AlphaFoldDB" id="C9XTG2"/>
<keyword evidence="6 10" id="KW-0479">Metal-binding</keyword>
<keyword evidence="7 10" id="KW-0862">Zinc</keyword>
<dbReference type="PROSITE" id="PS51144">
    <property type="entry name" value="ALPHA_CA_2"/>
    <property type="match status" value="1"/>
</dbReference>
<evidence type="ECO:0000256" key="1">
    <source>
        <dbReference type="ARBA" id="ARBA00001947"/>
    </source>
</evidence>
<dbReference type="HOGENOM" id="CLU_039326_0_2_6"/>
<evidence type="ECO:0000256" key="2">
    <source>
        <dbReference type="ARBA" id="ARBA00002904"/>
    </source>
</evidence>
<dbReference type="PATRIC" id="fig|693216.3.peg.315"/>
<evidence type="ECO:0000256" key="4">
    <source>
        <dbReference type="ARBA" id="ARBA00012925"/>
    </source>
</evidence>
<comment type="catalytic activity">
    <reaction evidence="9 10">
        <text>hydrogencarbonate + H(+) = CO2 + H2O</text>
        <dbReference type="Rhea" id="RHEA:10748"/>
        <dbReference type="ChEBI" id="CHEBI:15377"/>
        <dbReference type="ChEBI" id="CHEBI:15378"/>
        <dbReference type="ChEBI" id="CHEBI:16526"/>
        <dbReference type="ChEBI" id="CHEBI:17544"/>
        <dbReference type="EC" id="4.2.1.1"/>
    </reaction>
</comment>
<dbReference type="PANTHER" id="PTHR18952:SF265">
    <property type="entry name" value="CARBONIC ANHYDRASE"/>
    <property type="match status" value="1"/>
</dbReference>
<organism evidence="12 13">
    <name type="scientific">Cronobacter turicensis (strain DSM 18703 / CCUG 55852 / LMG 23827 / z3032)</name>
    <dbReference type="NCBI Taxonomy" id="693216"/>
    <lineage>
        <taxon>Bacteria</taxon>
        <taxon>Pseudomonadati</taxon>
        <taxon>Pseudomonadota</taxon>
        <taxon>Gammaproteobacteria</taxon>
        <taxon>Enterobacterales</taxon>
        <taxon>Enterobacteriaceae</taxon>
        <taxon>Cronobacter</taxon>
    </lineage>
</organism>
<dbReference type="CDD" id="cd03124">
    <property type="entry name" value="alpha_CA_prokaryotic_like"/>
    <property type="match status" value="1"/>
</dbReference>
<dbReference type="GO" id="GO:0008270">
    <property type="term" value="F:zinc ion binding"/>
    <property type="evidence" value="ECO:0007669"/>
    <property type="project" value="UniProtKB-UniRule"/>
</dbReference>
<dbReference type="SMART" id="SM01057">
    <property type="entry name" value="Carb_anhydrase"/>
    <property type="match status" value="1"/>
</dbReference>
<comment type="function">
    <text evidence="2 10">Reversible hydration of carbon dioxide.</text>
</comment>
<reference evidence="12 13" key="1">
    <citation type="journal article" date="2010" name="J. Bacteriol.">
        <title>Complete Genome Sequence of Cronobacter turicensis LMG 23827, a foodborne pathogen causing deaths in neonates.</title>
        <authorList>
            <person name="Stephan R."/>
            <person name="Lehner A."/>
            <person name="Tischler P."/>
            <person name="Rattei T."/>
        </authorList>
    </citation>
    <scope>NUCLEOTIDE SEQUENCE [LARGE SCALE GENOMIC DNA]</scope>
    <source>
        <strain evidence="13">DSM 18703 / CCUG 55852 / LMG 23827 / z3032</strain>
    </source>
</reference>
<evidence type="ECO:0000256" key="5">
    <source>
        <dbReference type="ARBA" id="ARBA00014628"/>
    </source>
</evidence>
<evidence type="ECO:0000256" key="9">
    <source>
        <dbReference type="ARBA" id="ARBA00048348"/>
    </source>
</evidence>
<evidence type="ECO:0000313" key="13">
    <source>
        <dbReference type="Proteomes" id="UP000002069"/>
    </source>
</evidence>
<evidence type="ECO:0000256" key="6">
    <source>
        <dbReference type="ARBA" id="ARBA00022723"/>
    </source>
</evidence>